<name>H6RT50_BLASD</name>
<organism evidence="1 2">
    <name type="scientific">Blastococcus saxobsidens (strain DD2)</name>
    <dbReference type="NCBI Taxonomy" id="1146883"/>
    <lineage>
        <taxon>Bacteria</taxon>
        <taxon>Bacillati</taxon>
        <taxon>Actinomycetota</taxon>
        <taxon>Actinomycetes</taxon>
        <taxon>Geodermatophilales</taxon>
        <taxon>Geodermatophilaceae</taxon>
        <taxon>Blastococcus</taxon>
    </lineage>
</organism>
<evidence type="ECO:0000313" key="1">
    <source>
        <dbReference type="EMBL" id="CCG04353.1"/>
    </source>
</evidence>
<accession>H6RT50</accession>
<gene>
    <name evidence="1" type="ordered locus">BLASA_3491</name>
</gene>
<evidence type="ECO:0000313" key="2">
    <source>
        <dbReference type="Proteomes" id="UP000007517"/>
    </source>
</evidence>
<dbReference type="EMBL" id="FO117623">
    <property type="protein sequence ID" value="CCG04353.1"/>
    <property type="molecule type" value="Genomic_DNA"/>
</dbReference>
<reference evidence="1 2" key="1">
    <citation type="journal article" date="2012" name="J. Bacteriol.">
        <title>Genome Sequence of Blastococcus saxobsidens DD2, a Stone-Inhabiting Bacterium.</title>
        <authorList>
            <person name="Chouaia B."/>
            <person name="Crotti E."/>
            <person name="Brusetti L."/>
            <person name="Daffonchio D."/>
            <person name="Essoussi I."/>
            <person name="Nouioui I."/>
            <person name="Sbissi I."/>
            <person name="Ghodhbane-Gtari F."/>
            <person name="Gtari M."/>
            <person name="Vacherie B."/>
            <person name="Barbe V."/>
            <person name="Medigue C."/>
            <person name="Gury J."/>
            <person name="Pujic P."/>
            <person name="Normand P."/>
        </authorList>
    </citation>
    <scope>NUCLEOTIDE SEQUENCE [LARGE SCALE GENOMIC DNA]</scope>
    <source>
        <strain evidence="1 2">DD2</strain>
    </source>
</reference>
<dbReference type="Proteomes" id="UP000007517">
    <property type="component" value="Chromosome"/>
</dbReference>
<keyword evidence="2" id="KW-1185">Reference proteome</keyword>
<dbReference type="eggNOG" id="ENOG503189H">
    <property type="taxonomic scope" value="Bacteria"/>
</dbReference>
<dbReference type="STRING" id="1146883.BLASA_3491"/>
<dbReference type="AlphaFoldDB" id="H6RT50"/>
<dbReference type="HOGENOM" id="CLU_1341123_0_0_11"/>
<proteinExistence type="predicted"/>
<sequence>MCPECGKEDSVPVVYGMPVGDDFEQAERGVVALGGCVMMPGETADFVCRSCGLEWGSASDPTADEAELAGLLDVEYVDLVCALGTGWRREPMSRGEGMAQWFVSGEPAQLAVGVLGPWFVLDRPLTGWGRRHPDPLTGEEPRFSRDDLLHQPHLVAEMAEAIASGRRRSFRWCRTCRRPTAPEAFVASKSSCAQCVAAFGDAYE</sequence>
<protein>
    <submittedName>
        <fullName evidence="1">Uncharacterized protein</fullName>
    </submittedName>
</protein>
<reference evidence="2" key="2">
    <citation type="submission" date="2012-02" db="EMBL/GenBank/DDBJ databases">
        <title>Complete genome sequence of Blastococcus saxobsidens strain DD2.</title>
        <authorList>
            <person name="Genoscope."/>
        </authorList>
    </citation>
    <scope>NUCLEOTIDE SEQUENCE [LARGE SCALE GENOMIC DNA]</scope>
    <source>
        <strain evidence="2">DD2</strain>
    </source>
</reference>
<dbReference type="KEGG" id="bsd:BLASA_3491"/>